<evidence type="ECO:0000313" key="1">
    <source>
        <dbReference type="EMBL" id="KAF1914033.1"/>
    </source>
</evidence>
<proteinExistence type="predicted"/>
<dbReference type="OrthoDB" id="3791947at2759"/>
<feature type="non-terminal residue" evidence="1">
    <location>
        <position position="61"/>
    </location>
</feature>
<dbReference type="Proteomes" id="UP000800096">
    <property type="component" value="Unassembled WGS sequence"/>
</dbReference>
<dbReference type="EMBL" id="ML979138">
    <property type="protein sequence ID" value="KAF1914033.1"/>
    <property type="molecule type" value="Genomic_DNA"/>
</dbReference>
<dbReference type="AlphaFoldDB" id="A0A6A5QF02"/>
<protein>
    <submittedName>
        <fullName evidence="1">Uncharacterized protein</fullName>
    </submittedName>
</protein>
<gene>
    <name evidence="1" type="ORF">BDU57DRAFT_420730</name>
</gene>
<name>A0A6A5QF02_AMPQU</name>
<accession>A0A6A5QF02</accession>
<organism evidence="1 2">
    <name type="scientific">Ampelomyces quisqualis</name>
    <name type="common">Powdery mildew agent</name>
    <dbReference type="NCBI Taxonomy" id="50730"/>
    <lineage>
        <taxon>Eukaryota</taxon>
        <taxon>Fungi</taxon>
        <taxon>Dikarya</taxon>
        <taxon>Ascomycota</taxon>
        <taxon>Pezizomycotina</taxon>
        <taxon>Dothideomycetes</taxon>
        <taxon>Pleosporomycetidae</taxon>
        <taxon>Pleosporales</taxon>
        <taxon>Pleosporineae</taxon>
        <taxon>Phaeosphaeriaceae</taxon>
        <taxon>Ampelomyces</taxon>
    </lineage>
</organism>
<sequence length="61" mass="6994">MSNAIPNFQMSNFLTRHTLPIPTYALPQDSRHDRECPVCHRSYTDPPSIYVHPDLPTTSPE</sequence>
<reference evidence="1" key="1">
    <citation type="journal article" date="2020" name="Stud. Mycol.">
        <title>101 Dothideomycetes genomes: a test case for predicting lifestyles and emergence of pathogens.</title>
        <authorList>
            <person name="Haridas S."/>
            <person name="Albert R."/>
            <person name="Binder M."/>
            <person name="Bloem J."/>
            <person name="Labutti K."/>
            <person name="Salamov A."/>
            <person name="Andreopoulos B."/>
            <person name="Baker S."/>
            <person name="Barry K."/>
            <person name="Bills G."/>
            <person name="Bluhm B."/>
            <person name="Cannon C."/>
            <person name="Castanera R."/>
            <person name="Culley D."/>
            <person name="Daum C."/>
            <person name="Ezra D."/>
            <person name="Gonzalez J."/>
            <person name="Henrissat B."/>
            <person name="Kuo A."/>
            <person name="Liang C."/>
            <person name="Lipzen A."/>
            <person name="Lutzoni F."/>
            <person name="Magnuson J."/>
            <person name="Mondo S."/>
            <person name="Nolan M."/>
            <person name="Ohm R."/>
            <person name="Pangilinan J."/>
            <person name="Park H.-J."/>
            <person name="Ramirez L."/>
            <person name="Alfaro M."/>
            <person name="Sun H."/>
            <person name="Tritt A."/>
            <person name="Yoshinaga Y."/>
            <person name="Zwiers L.-H."/>
            <person name="Turgeon B."/>
            <person name="Goodwin S."/>
            <person name="Spatafora J."/>
            <person name="Crous P."/>
            <person name="Grigoriev I."/>
        </authorList>
    </citation>
    <scope>NUCLEOTIDE SEQUENCE</scope>
    <source>
        <strain evidence="1">HMLAC05119</strain>
    </source>
</reference>
<keyword evidence="2" id="KW-1185">Reference proteome</keyword>
<evidence type="ECO:0000313" key="2">
    <source>
        <dbReference type="Proteomes" id="UP000800096"/>
    </source>
</evidence>